<evidence type="ECO:0000256" key="1">
    <source>
        <dbReference type="SAM" id="MobiDB-lite"/>
    </source>
</evidence>
<evidence type="ECO:0000313" key="2">
    <source>
        <dbReference type="EMBL" id="KAK8062518.1"/>
    </source>
</evidence>
<name>A0ABR1UUC5_9PEZI</name>
<dbReference type="Proteomes" id="UP001433268">
    <property type="component" value="Unassembled WGS sequence"/>
</dbReference>
<comment type="caution">
    <text evidence="2">The sequence shown here is derived from an EMBL/GenBank/DDBJ whole genome shotgun (WGS) entry which is preliminary data.</text>
</comment>
<protein>
    <recommendedName>
        <fullName evidence="4">Histone chaperone domain-containing protein</fullName>
    </recommendedName>
</protein>
<feature type="region of interest" description="Disordered" evidence="1">
    <location>
        <begin position="28"/>
        <end position="174"/>
    </location>
</feature>
<accession>A0ABR1UUC5</accession>
<keyword evidence="3" id="KW-1185">Reference proteome</keyword>
<evidence type="ECO:0000313" key="3">
    <source>
        <dbReference type="Proteomes" id="UP001433268"/>
    </source>
</evidence>
<gene>
    <name evidence="2" type="ORF">PG997_014615</name>
</gene>
<dbReference type="GeneID" id="92051989"/>
<dbReference type="EMBL" id="JAQQWN010000010">
    <property type="protein sequence ID" value="KAK8062518.1"/>
    <property type="molecule type" value="Genomic_DNA"/>
</dbReference>
<dbReference type="RefSeq" id="XP_066661117.1">
    <property type="nucleotide sequence ID" value="XM_066818929.1"/>
</dbReference>
<feature type="compositionally biased region" description="Acidic residues" evidence="1">
    <location>
        <begin position="130"/>
        <end position="152"/>
    </location>
</feature>
<sequence length="174" mass="19783">MPKTDSTNLSERDIKIIAVFMKNLKEKHVKGRHQRHELDRSPQAVRLQQRKGRQGRICLHLPEAGQHREGHGLRLRLWRRRRPQRPRKAAPVRPGLKRKLPLKNTLIKKKQESSDSDGSDDGGIKKEPADGDSPDDGFSDVDEDDGDGDDEAVVLQSSKRARVEPDSEDSDDYV</sequence>
<feature type="compositionally biased region" description="Basic residues" evidence="1">
    <location>
        <begin position="73"/>
        <end position="101"/>
    </location>
</feature>
<proteinExistence type="predicted"/>
<reference evidence="2 3" key="1">
    <citation type="submission" date="2023-01" db="EMBL/GenBank/DDBJ databases">
        <title>Analysis of 21 Apiospora genomes using comparative genomics revels a genus with tremendous synthesis potential of carbohydrate active enzymes and secondary metabolites.</title>
        <authorList>
            <person name="Sorensen T."/>
        </authorList>
    </citation>
    <scope>NUCLEOTIDE SEQUENCE [LARGE SCALE GENOMIC DNA]</scope>
    <source>
        <strain evidence="2 3">CBS 114990</strain>
    </source>
</reference>
<organism evidence="2 3">
    <name type="scientific">Apiospora hydei</name>
    <dbReference type="NCBI Taxonomy" id="1337664"/>
    <lineage>
        <taxon>Eukaryota</taxon>
        <taxon>Fungi</taxon>
        <taxon>Dikarya</taxon>
        <taxon>Ascomycota</taxon>
        <taxon>Pezizomycotina</taxon>
        <taxon>Sordariomycetes</taxon>
        <taxon>Xylariomycetidae</taxon>
        <taxon>Amphisphaeriales</taxon>
        <taxon>Apiosporaceae</taxon>
        <taxon>Apiospora</taxon>
    </lineage>
</organism>
<evidence type="ECO:0008006" key="4">
    <source>
        <dbReference type="Google" id="ProtNLM"/>
    </source>
</evidence>